<keyword evidence="6 8" id="KW-0030">Aminoacyl-tRNA synthetase</keyword>
<comment type="similarity">
    <text evidence="8">Belongs to the class-I aminoacyl-tRNA synthetase family. TyrS type 1 subfamily.</text>
</comment>
<dbReference type="InterPro" id="IPR014729">
    <property type="entry name" value="Rossmann-like_a/b/a_fold"/>
</dbReference>
<organism evidence="11 12">
    <name type="scientific">Streptococcus vestibularis ATCC 49124</name>
    <dbReference type="NCBI Taxonomy" id="889206"/>
    <lineage>
        <taxon>Bacteria</taxon>
        <taxon>Bacillati</taxon>
        <taxon>Bacillota</taxon>
        <taxon>Bacilli</taxon>
        <taxon>Lactobacillales</taxon>
        <taxon>Streptococcaceae</taxon>
        <taxon>Streptococcus</taxon>
    </lineage>
</organism>
<dbReference type="GO" id="GO:0005524">
    <property type="term" value="F:ATP binding"/>
    <property type="evidence" value="ECO:0007669"/>
    <property type="project" value="UniProtKB-KW"/>
</dbReference>
<dbReference type="Proteomes" id="UP000003697">
    <property type="component" value="Unassembled WGS sequence"/>
</dbReference>
<reference evidence="11 12" key="1">
    <citation type="submission" date="2011-01" db="EMBL/GenBank/DDBJ databases">
        <authorList>
            <person name="Muzny D."/>
            <person name="Qin X."/>
            <person name="Buhay C."/>
            <person name="Dugan-Rocha S."/>
            <person name="Ding Y."/>
            <person name="Chen G."/>
            <person name="Hawes A."/>
            <person name="Holder M."/>
            <person name="Jhangiani S."/>
            <person name="Johnson A."/>
            <person name="Khan Z."/>
            <person name="Li Z."/>
            <person name="Liu W."/>
            <person name="Liu X."/>
            <person name="Perez L."/>
            <person name="Shen H."/>
            <person name="Wang Q."/>
            <person name="Watt J."/>
            <person name="Xi L."/>
            <person name="Xin Y."/>
            <person name="Zhou J."/>
            <person name="Deng J."/>
            <person name="Jiang H."/>
            <person name="Liu Y."/>
            <person name="Qu J."/>
            <person name="Song X.-Z."/>
            <person name="Zhang L."/>
            <person name="Villasana D."/>
            <person name="Johnson A."/>
            <person name="Liu J."/>
            <person name="Liyanage D."/>
            <person name="Lorensuhewa L."/>
            <person name="Robinson T."/>
            <person name="Song A."/>
            <person name="Song B.-B."/>
            <person name="Dinh H."/>
            <person name="Thornton R."/>
            <person name="Coyle M."/>
            <person name="Francisco L."/>
            <person name="Jackson L."/>
            <person name="Javaid M."/>
            <person name="Korchina V."/>
            <person name="Kovar C."/>
            <person name="Mata R."/>
            <person name="Mathew T."/>
            <person name="Ngo R."/>
            <person name="Nguyen L."/>
            <person name="Nguyen N."/>
            <person name="Okwuonu G."/>
            <person name="Ongeri F."/>
            <person name="Pham C."/>
            <person name="Simmons D."/>
            <person name="Wilczek-Boney K."/>
            <person name="Hale W."/>
            <person name="Jakkamsetti A."/>
            <person name="Pham P."/>
            <person name="Ruth R."/>
            <person name="San Lucas F."/>
            <person name="Warren J."/>
            <person name="Zhang J."/>
            <person name="Zhao Z."/>
            <person name="Zhou C."/>
            <person name="Zhu D."/>
            <person name="Lee S."/>
            <person name="Bess C."/>
            <person name="Blankenburg K."/>
            <person name="Forbes L."/>
            <person name="Fu Q."/>
            <person name="Gubbala S."/>
            <person name="Hirani K."/>
            <person name="Jayaseelan J.C."/>
            <person name="Lara F."/>
            <person name="Munidasa M."/>
            <person name="Palculict T."/>
            <person name="Patil S."/>
            <person name="Pu L.-L."/>
            <person name="Saada N."/>
            <person name="Tang L."/>
            <person name="Weissenberger G."/>
            <person name="Zhu Y."/>
            <person name="Hemphill L."/>
            <person name="Shang Y."/>
            <person name="Youmans B."/>
            <person name="Ayvaz T."/>
            <person name="Ross M."/>
            <person name="Santibanez J."/>
            <person name="Aqrawi P."/>
            <person name="Gross S."/>
            <person name="Joshi V."/>
            <person name="Fowler G."/>
            <person name="Nazareth L."/>
            <person name="Reid J."/>
            <person name="Worley K."/>
            <person name="Petrosino J."/>
            <person name="Highlander S."/>
            <person name="Gibbs R."/>
        </authorList>
    </citation>
    <scope>NUCLEOTIDE SEQUENCE [LARGE SCALE GENOMIC DNA]</scope>
    <source>
        <strain evidence="11 12">ATCC 49124</strain>
    </source>
</reference>
<dbReference type="InterPro" id="IPR024088">
    <property type="entry name" value="Tyr-tRNA-ligase_bac-type"/>
</dbReference>
<dbReference type="GO" id="GO:0004831">
    <property type="term" value="F:tyrosine-tRNA ligase activity"/>
    <property type="evidence" value="ECO:0007669"/>
    <property type="project" value="UniProtKB-EC"/>
</dbReference>
<evidence type="ECO:0000256" key="8">
    <source>
        <dbReference type="HAMAP-Rule" id="MF_02006"/>
    </source>
</evidence>
<comment type="caution">
    <text evidence="11">The sequence shown here is derived from an EMBL/GenBank/DDBJ whole genome shotgun (WGS) entry which is preliminary data.</text>
</comment>
<sequence>MHRVAFFWYNGAEYTLLENIMTIFEELKARGLIFQTTDEEALVKAFEEGPVSYYTGYDPTADSLHLGHLVAILTSRRLQLAGHKPYALVGGATGLIGDPSFKDAERSLQTKETVEGWVEKIQGQLSRFLDFENGDNKAVMVNNYDWFGSVSFIDFLRDVGKYFTVNYMMSKESVKKRIETGISYTEFAYQIMQGYDFYELNDKYGVTLQIGGSDQWGNMTAGTELLRRKADKSGHVITVPLITDSTGKKFGKSEGNAVWLDSTKTTPYEMYQFWLNVMDDDAVRFLKIFTFLSLEEIEEIGKEFDQARHQRLAQKVLAREVVTLVHGKEAYEQAVHITEQLFAGNLKALSARDLKVALNGVPTYEISADENLNIVELLVNAKISPSKRQAREDVQNGAIYINGERVQDLDYTLSDTDKIDNEITVIRRGKKKNFVLTY</sequence>
<dbReference type="PANTHER" id="PTHR11766">
    <property type="entry name" value="TYROSYL-TRNA SYNTHETASE"/>
    <property type="match status" value="1"/>
</dbReference>
<keyword evidence="12" id="KW-1185">Reference proteome</keyword>
<proteinExistence type="inferred from homology"/>
<comment type="catalytic activity">
    <reaction evidence="7 8">
        <text>tRNA(Tyr) + L-tyrosine + ATP = L-tyrosyl-tRNA(Tyr) + AMP + diphosphate + H(+)</text>
        <dbReference type="Rhea" id="RHEA:10220"/>
        <dbReference type="Rhea" id="RHEA-COMP:9706"/>
        <dbReference type="Rhea" id="RHEA-COMP:9707"/>
        <dbReference type="ChEBI" id="CHEBI:15378"/>
        <dbReference type="ChEBI" id="CHEBI:30616"/>
        <dbReference type="ChEBI" id="CHEBI:33019"/>
        <dbReference type="ChEBI" id="CHEBI:58315"/>
        <dbReference type="ChEBI" id="CHEBI:78442"/>
        <dbReference type="ChEBI" id="CHEBI:78536"/>
        <dbReference type="ChEBI" id="CHEBI:456215"/>
        <dbReference type="EC" id="6.1.1.1"/>
    </reaction>
</comment>
<evidence type="ECO:0000256" key="6">
    <source>
        <dbReference type="ARBA" id="ARBA00023146"/>
    </source>
</evidence>
<evidence type="ECO:0000313" key="11">
    <source>
        <dbReference type="EMBL" id="EFX96920.1"/>
    </source>
</evidence>
<dbReference type="Pfam" id="PF22421">
    <property type="entry name" value="SYY_C-terminal"/>
    <property type="match status" value="1"/>
</dbReference>
<comment type="subunit">
    <text evidence="8">Homodimer.</text>
</comment>
<keyword evidence="3 8" id="KW-0067">ATP-binding</keyword>
<keyword evidence="2 8" id="KW-0547">Nucleotide-binding</keyword>
<dbReference type="EMBL" id="AEVI01000005">
    <property type="protein sequence ID" value="EFX96920.1"/>
    <property type="molecule type" value="Genomic_DNA"/>
</dbReference>
<dbReference type="EC" id="6.1.1.1" evidence="8"/>
<name>A0ABP2KRJ3_STRVE</name>
<feature type="short sequence motif" description="'HIGH' region" evidence="8">
    <location>
        <begin position="59"/>
        <end position="68"/>
    </location>
</feature>
<evidence type="ECO:0000256" key="9">
    <source>
        <dbReference type="PROSITE-ProRule" id="PRU00182"/>
    </source>
</evidence>
<dbReference type="PRINTS" id="PR01040">
    <property type="entry name" value="TRNASYNTHTYR"/>
</dbReference>
<keyword evidence="4 9" id="KW-0694">RNA-binding</keyword>
<dbReference type="SUPFAM" id="SSF55174">
    <property type="entry name" value="Alpha-L RNA-binding motif"/>
    <property type="match status" value="1"/>
</dbReference>
<feature type="binding site" evidence="8">
    <location>
        <position position="193"/>
    </location>
    <ligand>
        <name>L-tyrosine</name>
        <dbReference type="ChEBI" id="CHEBI:58315"/>
    </ligand>
</feature>
<evidence type="ECO:0000256" key="4">
    <source>
        <dbReference type="ARBA" id="ARBA00022884"/>
    </source>
</evidence>
<keyword evidence="1 8" id="KW-0436">Ligase</keyword>
<feature type="binding site" evidence="8">
    <location>
        <position position="252"/>
    </location>
    <ligand>
        <name>ATP</name>
        <dbReference type="ChEBI" id="CHEBI:30616"/>
    </ligand>
</feature>
<comment type="function">
    <text evidence="8">Catalyzes the attachment of tyrosine to tRNA(Tyr) in a two-step reaction: tyrosine is first activated by ATP to form Tyr-AMP and then transferred to the acceptor end of tRNA(Tyr).</text>
</comment>
<dbReference type="PANTHER" id="PTHR11766:SF0">
    <property type="entry name" value="TYROSINE--TRNA LIGASE, MITOCHONDRIAL"/>
    <property type="match status" value="1"/>
</dbReference>
<dbReference type="InterPro" id="IPR054608">
    <property type="entry name" value="SYY-like_C"/>
</dbReference>
<dbReference type="InterPro" id="IPR002942">
    <property type="entry name" value="S4_RNA-bd"/>
</dbReference>
<dbReference type="InterPro" id="IPR001412">
    <property type="entry name" value="aa-tRNA-synth_I_CS"/>
</dbReference>
<dbReference type="InterPro" id="IPR024107">
    <property type="entry name" value="Tyr-tRNA-ligase_bac_1"/>
</dbReference>
<gene>
    <name evidence="8 11" type="primary">tyrS</name>
    <name evidence="11" type="ORF">HMPREF9425_0134</name>
</gene>
<dbReference type="NCBIfam" id="TIGR00234">
    <property type="entry name" value="tyrS"/>
    <property type="match status" value="1"/>
</dbReference>
<feature type="short sequence motif" description="'KMSKS' region" evidence="8">
    <location>
        <begin position="249"/>
        <end position="253"/>
    </location>
</feature>
<dbReference type="Gene3D" id="1.10.240.10">
    <property type="entry name" value="Tyrosyl-Transfer RNA Synthetase"/>
    <property type="match status" value="1"/>
</dbReference>
<evidence type="ECO:0000256" key="2">
    <source>
        <dbReference type="ARBA" id="ARBA00022741"/>
    </source>
</evidence>
<protein>
    <recommendedName>
        <fullName evidence="8">Tyrosine--tRNA ligase</fullName>
        <ecNumber evidence="8">6.1.1.1</ecNumber>
    </recommendedName>
    <alternativeName>
        <fullName evidence="8">Tyrosyl-tRNA synthetase</fullName>
        <shortName evidence="8">TyrRS</shortName>
    </alternativeName>
</protein>
<dbReference type="SMART" id="SM00363">
    <property type="entry name" value="S4"/>
    <property type="match status" value="1"/>
</dbReference>
<evidence type="ECO:0000256" key="5">
    <source>
        <dbReference type="ARBA" id="ARBA00022917"/>
    </source>
</evidence>
<dbReference type="CDD" id="cd00165">
    <property type="entry name" value="S4"/>
    <property type="match status" value="1"/>
</dbReference>
<evidence type="ECO:0000313" key="12">
    <source>
        <dbReference type="Proteomes" id="UP000003697"/>
    </source>
</evidence>
<dbReference type="PROSITE" id="PS50889">
    <property type="entry name" value="S4"/>
    <property type="match status" value="1"/>
</dbReference>
<dbReference type="InterPro" id="IPR036986">
    <property type="entry name" value="S4_RNA-bd_sf"/>
</dbReference>
<feature type="binding site" evidence="8">
    <location>
        <position position="54"/>
    </location>
    <ligand>
        <name>L-tyrosine</name>
        <dbReference type="ChEBI" id="CHEBI:58315"/>
    </ligand>
</feature>
<comment type="subcellular location">
    <subcellularLocation>
        <location evidence="8">Cytoplasm</location>
    </subcellularLocation>
</comment>
<evidence type="ECO:0000256" key="1">
    <source>
        <dbReference type="ARBA" id="ARBA00022598"/>
    </source>
</evidence>
<evidence type="ECO:0000259" key="10">
    <source>
        <dbReference type="SMART" id="SM00363"/>
    </source>
</evidence>
<feature type="domain" description="RNA-binding S4" evidence="10">
    <location>
        <begin position="372"/>
        <end position="434"/>
    </location>
</feature>
<keyword evidence="8" id="KW-0963">Cytoplasm</keyword>
<dbReference type="InterPro" id="IPR002305">
    <property type="entry name" value="aa-tRNA-synth_Ic"/>
</dbReference>
<keyword evidence="5 8" id="KW-0648">Protein biosynthesis</keyword>
<accession>A0ABP2KRJ3</accession>
<dbReference type="HAMAP" id="MF_02006">
    <property type="entry name" value="Tyr_tRNA_synth_type1"/>
    <property type="match status" value="1"/>
</dbReference>
<dbReference type="CDD" id="cd00805">
    <property type="entry name" value="TyrRS_core"/>
    <property type="match status" value="1"/>
</dbReference>
<dbReference type="Pfam" id="PF00579">
    <property type="entry name" value="tRNA-synt_1b"/>
    <property type="match status" value="1"/>
</dbReference>
<dbReference type="InterPro" id="IPR002307">
    <property type="entry name" value="Tyr-tRNA-ligase"/>
</dbReference>
<evidence type="ECO:0000256" key="3">
    <source>
        <dbReference type="ARBA" id="ARBA00022840"/>
    </source>
</evidence>
<feature type="binding site" evidence="8">
    <location>
        <position position="189"/>
    </location>
    <ligand>
        <name>L-tyrosine</name>
        <dbReference type="ChEBI" id="CHEBI:58315"/>
    </ligand>
</feature>
<evidence type="ECO:0000256" key="7">
    <source>
        <dbReference type="ARBA" id="ARBA00048248"/>
    </source>
</evidence>
<dbReference type="Gene3D" id="3.10.290.10">
    <property type="entry name" value="RNA-binding S4 domain"/>
    <property type="match status" value="1"/>
</dbReference>
<dbReference type="PROSITE" id="PS00178">
    <property type="entry name" value="AA_TRNA_LIGASE_I"/>
    <property type="match status" value="1"/>
</dbReference>
<dbReference type="Gene3D" id="3.40.50.620">
    <property type="entry name" value="HUPs"/>
    <property type="match status" value="1"/>
</dbReference>
<dbReference type="SUPFAM" id="SSF52374">
    <property type="entry name" value="Nucleotidylyl transferase"/>
    <property type="match status" value="1"/>
</dbReference>